<accession>A0A292PJY9</accession>
<feature type="region of interest" description="Disordered" evidence="1">
    <location>
        <begin position="114"/>
        <end position="343"/>
    </location>
</feature>
<sequence>MASNGRNPSKPPSPEPIPLQDLSWPPDGQQSNSGDTGLSSGIGRSRSLLRGTTNLGAEIGRKISLHRHRRSYDRVPEERLPPRPEVPDLLLPQYDDGEKEAPNVVEFAEGFVDASGELSGGRRGSWLSPRNLERTISPWAVSDDDEPSPGRPYYGVDDDDTARLTDPSSVQPMSGSDLSPGHTSRSMRFGPGPSLGDDLLSAEEGTSSGLSRGKGGTRSRSGSVAGGAPSRSGSLSRNRSLSPGSSPVKRVSVAVQNMSQRVVNLSNDPEAVTQGLRRRSSSKSHAGGPLRPGIPAIQFHLHDDFDASDPEEKPTAPLRRPEHSPGEGPWRFTRKPPILDRNV</sequence>
<organism evidence="2 3">
    <name type="scientific">Tuber aestivum</name>
    <name type="common">summer truffle</name>
    <dbReference type="NCBI Taxonomy" id="59557"/>
    <lineage>
        <taxon>Eukaryota</taxon>
        <taxon>Fungi</taxon>
        <taxon>Dikarya</taxon>
        <taxon>Ascomycota</taxon>
        <taxon>Pezizomycotina</taxon>
        <taxon>Pezizomycetes</taxon>
        <taxon>Pezizales</taxon>
        <taxon>Tuberaceae</taxon>
        <taxon>Tuber</taxon>
    </lineage>
</organism>
<keyword evidence="3" id="KW-1185">Reference proteome</keyword>
<protein>
    <submittedName>
        <fullName evidence="2">Uncharacterized protein</fullName>
    </submittedName>
</protein>
<proteinExistence type="predicted"/>
<evidence type="ECO:0000256" key="1">
    <source>
        <dbReference type="SAM" id="MobiDB-lite"/>
    </source>
</evidence>
<reference evidence="2" key="1">
    <citation type="submission" date="2015-10" db="EMBL/GenBank/DDBJ databases">
        <authorList>
            <person name="Regsiter A."/>
            <person name="william w."/>
        </authorList>
    </citation>
    <scope>NUCLEOTIDE SEQUENCE</scope>
    <source>
        <strain evidence="2">Montdore</strain>
    </source>
</reference>
<dbReference type="EMBL" id="LN891279">
    <property type="protein sequence ID" value="CUS06928.1"/>
    <property type="molecule type" value="Genomic_DNA"/>
</dbReference>
<feature type="compositionally biased region" description="Polar residues" evidence="1">
    <location>
        <begin position="166"/>
        <end position="186"/>
    </location>
</feature>
<feature type="region of interest" description="Disordered" evidence="1">
    <location>
        <begin position="1"/>
        <end position="96"/>
    </location>
</feature>
<gene>
    <name evidence="2" type="ORF">GSTUAT00008994001</name>
</gene>
<dbReference type="AlphaFoldDB" id="A0A292PJY9"/>
<dbReference type="Proteomes" id="UP001412239">
    <property type="component" value="Unassembled WGS sequence"/>
</dbReference>
<feature type="compositionally biased region" description="Low complexity" evidence="1">
    <location>
        <begin position="218"/>
        <end position="247"/>
    </location>
</feature>
<feature type="compositionally biased region" description="Basic and acidic residues" evidence="1">
    <location>
        <begin position="72"/>
        <end position="86"/>
    </location>
</feature>
<evidence type="ECO:0000313" key="3">
    <source>
        <dbReference type="Proteomes" id="UP001412239"/>
    </source>
</evidence>
<feature type="compositionally biased region" description="Low complexity" evidence="1">
    <location>
        <begin position="37"/>
        <end position="51"/>
    </location>
</feature>
<evidence type="ECO:0000313" key="2">
    <source>
        <dbReference type="EMBL" id="CUS06928.1"/>
    </source>
</evidence>
<name>A0A292PJY9_9PEZI</name>
<feature type="compositionally biased region" description="Basic and acidic residues" evidence="1">
    <location>
        <begin position="300"/>
        <end position="325"/>
    </location>
</feature>
<feature type="compositionally biased region" description="Polar residues" evidence="1">
    <location>
        <begin position="254"/>
        <end position="267"/>
    </location>
</feature>